<gene>
    <name evidence="4" type="ORF">I7412_30955</name>
</gene>
<dbReference type="GO" id="GO:0003700">
    <property type="term" value="F:DNA-binding transcription factor activity"/>
    <property type="evidence" value="ECO:0007669"/>
    <property type="project" value="TreeGrafter"/>
</dbReference>
<comment type="caution">
    <text evidence="4">The sequence shown here is derived from an EMBL/GenBank/DDBJ whole genome shotgun (WGS) entry which is preliminary data.</text>
</comment>
<sequence length="209" mass="23066">MTTSSEDVGASWRRLEPDVRREQILECAVRLLGERPYAQVSMTEVAREAGVARGLVNHYFGTKRELYLEVVRRMVMLPYADSIGPMRGPLKRRVDHSVTWFLDTVSAYGPTFVAVTGAGGVGDDPEVEQIIDEADDLAAGKVLEAVGFAAQLDDERQRAVLRAYGGLARAAIREWIRRGTLTREDVHLLLSNALTSIVRDVLPGMSAAR</sequence>
<evidence type="ECO:0000313" key="5">
    <source>
        <dbReference type="Proteomes" id="UP000604475"/>
    </source>
</evidence>
<dbReference type="Gene3D" id="1.10.357.10">
    <property type="entry name" value="Tetracycline Repressor, domain 2"/>
    <property type="match status" value="1"/>
</dbReference>
<dbReference type="PANTHER" id="PTHR30055">
    <property type="entry name" value="HTH-TYPE TRANSCRIPTIONAL REGULATOR RUTR"/>
    <property type="match status" value="1"/>
</dbReference>
<dbReference type="PRINTS" id="PR00455">
    <property type="entry name" value="HTHTETR"/>
</dbReference>
<evidence type="ECO:0000259" key="3">
    <source>
        <dbReference type="PROSITE" id="PS50977"/>
    </source>
</evidence>
<dbReference type="AlphaFoldDB" id="A0A937UUS9"/>
<dbReference type="PROSITE" id="PS50977">
    <property type="entry name" value="HTH_TETR_2"/>
    <property type="match status" value="1"/>
</dbReference>
<evidence type="ECO:0000256" key="2">
    <source>
        <dbReference type="PROSITE-ProRule" id="PRU00335"/>
    </source>
</evidence>
<feature type="domain" description="HTH tetR-type" evidence="3">
    <location>
        <begin position="18"/>
        <end position="78"/>
    </location>
</feature>
<protein>
    <submittedName>
        <fullName evidence="4">TetR/AcrR family transcriptional regulator</fullName>
    </submittedName>
</protein>
<dbReference type="Proteomes" id="UP000604475">
    <property type="component" value="Unassembled WGS sequence"/>
</dbReference>
<dbReference type="EMBL" id="JAEACQ010000274">
    <property type="protein sequence ID" value="MBL7631501.1"/>
    <property type="molecule type" value="Genomic_DNA"/>
</dbReference>
<reference evidence="4" key="1">
    <citation type="submission" date="2020-12" db="EMBL/GenBank/DDBJ databases">
        <title>Genomic characterization of non-nitrogen-fixing Frankia strains.</title>
        <authorList>
            <person name="Carlos-Shanley C."/>
            <person name="Guerra T."/>
            <person name="Hahn D."/>
        </authorList>
    </citation>
    <scope>NUCLEOTIDE SEQUENCE</scope>
    <source>
        <strain evidence="4">CN6</strain>
    </source>
</reference>
<dbReference type="GO" id="GO:0000976">
    <property type="term" value="F:transcription cis-regulatory region binding"/>
    <property type="evidence" value="ECO:0007669"/>
    <property type="project" value="TreeGrafter"/>
</dbReference>
<accession>A0A937UUS9</accession>
<dbReference type="PANTHER" id="PTHR30055:SF174">
    <property type="entry name" value="TRANSCRIPTIONAL REGULATORY PROTEIN (PROBABLY TETR-FAMILY)-RELATED"/>
    <property type="match status" value="1"/>
</dbReference>
<organism evidence="4 5">
    <name type="scientific">Frankia nepalensis</name>
    <dbReference type="NCBI Taxonomy" id="1836974"/>
    <lineage>
        <taxon>Bacteria</taxon>
        <taxon>Bacillati</taxon>
        <taxon>Actinomycetota</taxon>
        <taxon>Actinomycetes</taxon>
        <taxon>Frankiales</taxon>
        <taxon>Frankiaceae</taxon>
        <taxon>Frankia</taxon>
    </lineage>
</organism>
<dbReference type="InterPro" id="IPR001647">
    <property type="entry name" value="HTH_TetR"/>
</dbReference>
<evidence type="ECO:0000313" key="4">
    <source>
        <dbReference type="EMBL" id="MBL7631501.1"/>
    </source>
</evidence>
<dbReference type="InterPro" id="IPR050109">
    <property type="entry name" value="HTH-type_TetR-like_transc_reg"/>
</dbReference>
<dbReference type="RefSeq" id="WP_203003000.1">
    <property type="nucleotide sequence ID" value="NZ_JADWYU010000201.1"/>
</dbReference>
<dbReference type="Pfam" id="PF00440">
    <property type="entry name" value="TetR_N"/>
    <property type="match status" value="1"/>
</dbReference>
<keyword evidence="5" id="KW-1185">Reference proteome</keyword>
<proteinExistence type="predicted"/>
<dbReference type="SUPFAM" id="SSF46689">
    <property type="entry name" value="Homeodomain-like"/>
    <property type="match status" value="1"/>
</dbReference>
<keyword evidence="1 2" id="KW-0238">DNA-binding</keyword>
<evidence type="ECO:0000256" key="1">
    <source>
        <dbReference type="ARBA" id="ARBA00023125"/>
    </source>
</evidence>
<dbReference type="InterPro" id="IPR009057">
    <property type="entry name" value="Homeodomain-like_sf"/>
</dbReference>
<name>A0A937UUS9_9ACTN</name>
<feature type="DNA-binding region" description="H-T-H motif" evidence="2">
    <location>
        <begin position="41"/>
        <end position="60"/>
    </location>
</feature>